<reference evidence="1" key="1">
    <citation type="journal article" date="2019" name="bioRxiv">
        <title>The Genome of the Zebra Mussel, Dreissena polymorpha: A Resource for Invasive Species Research.</title>
        <authorList>
            <person name="McCartney M.A."/>
            <person name="Auch B."/>
            <person name="Kono T."/>
            <person name="Mallez S."/>
            <person name="Zhang Y."/>
            <person name="Obille A."/>
            <person name="Becker A."/>
            <person name="Abrahante J.E."/>
            <person name="Garbe J."/>
            <person name="Badalamenti J.P."/>
            <person name="Herman A."/>
            <person name="Mangelson H."/>
            <person name="Liachko I."/>
            <person name="Sullivan S."/>
            <person name="Sone E.D."/>
            <person name="Koren S."/>
            <person name="Silverstein K.A.T."/>
            <person name="Beckman K.B."/>
            <person name="Gohl D.M."/>
        </authorList>
    </citation>
    <scope>NUCLEOTIDE SEQUENCE</scope>
    <source>
        <strain evidence="1">Duluth1</strain>
        <tissue evidence="1">Whole animal</tissue>
    </source>
</reference>
<organism evidence="1 2">
    <name type="scientific">Dreissena polymorpha</name>
    <name type="common">Zebra mussel</name>
    <name type="synonym">Mytilus polymorpha</name>
    <dbReference type="NCBI Taxonomy" id="45954"/>
    <lineage>
        <taxon>Eukaryota</taxon>
        <taxon>Metazoa</taxon>
        <taxon>Spiralia</taxon>
        <taxon>Lophotrochozoa</taxon>
        <taxon>Mollusca</taxon>
        <taxon>Bivalvia</taxon>
        <taxon>Autobranchia</taxon>
        <taxon>Heteroconchia</taxon>
        <taxon>Euheterodonta</taxon>
        <taxon>Imparidentia</taxon>
        <taxon>Neoheterodontei</taxon>
        <taxon>Myida</taxon>
        <taxon>Dreissenoidea</taxon>
        <taxon>Dreissenidae</taxon>
        <taxon>Dreissena</taxon>
    </lineage>
</organism>
<proteinExistence type="predicted"/>
<dbReference type="EMBL" id="JAIWYP010000006">
    <property type="protein sequence ID" value="KAH3805168.1"/>
    <property type="molecule type" value="Genomic_DNA"/>
</dbReference>
<accession>A0A9D4FXY5</accession>
<gene>
    <name evidence="1" type="ORF">DPMN_133464</name>
</gene>
<dbReference type="Proteomes" id="UP000828390">
    <property type="component" value="Unassembled WGS sequence"/>
</dbReference>
<protein>
    <submittedName>
        <fullName evidence="1">Uncharacterized protein</fullName>
    </submittedName>
</protein>
<keyword evidence="2" id="KW-1185">Reference proteome</keyword>
<evidence type="ECO:0000313" key="1">
    <source>
        <dbReference type="EMBL" id="KAH3805168.1"/>
    </source>
</evidence>
<name>A0A9D4FXY5_DREPO</name>
<evidence type="ECO:0000313" key="2">
    <source>
        <dbReference type="Proteomes" id="UP000828390"/>
    </source>
</evidence>
<dbReference type="AlphaFoldDB" id="A0A9D4FXY5"/>
<reference evidence="1" key="2">
    <citation type="submission" date="2020-11" db="EMBL/GenBank/DDBJ databases">
        <authorList>
            <person name="McCartney M.A."/>
            <person name="Auch B."/>
            <person name="Kono T."/>
            <person name="Mallez S."/>
            <person name="Becker A."/>
            <person name="Gohl D.M."/>
            <person name="Silverstein K.A.T."/>
            <person name="Koren S."/>
            <person name="Bechman K.B."/>
            <person name="Herman A."/>
            <person name="Abrahante J.E."/>
            <person name="Garbe J."/>
        </authorList>
    </citation>
    <scope>NUCLEOTIDE SEQUENCE</scope>
    <source>
        <strain evidence="1">Duluth1</strain>
        <tissue evidence="1">Whole animal</tissue>
    </source>
</reference>
<sequence>MTIPWVFSENAELKMGQIPYAASLPPHRPVRPGTTLYADSHKTLNDFTGYSVAPLQDWADWFGASQATYGIRPFFHMMLFIHI</sequence>
<comment type="caution">
    <text evidence="1">The sequence shown here is derived from an EMBL/GenBank/DDBJ whole genome shotgun (WGS) entry which is preliminary data.</text>
</comment>